<feature type="compositionally biased region" description="Polar residues" evidence="2">
    <location>
        <begin position="369"/>
        <end position="378"/>
    </location>
</feature>
<proteinExistence type="predicted"/>
<name>C6LWT9_GIAIB</name>
<dbReference type="Proteomes" id="UP000002488">
    <property type="component" value="Unassembled WGS sequence"/>
</dbReference>
<evidence type="ECO:0000313" key="4">
    <source>
        <dbReference type="Proteomes" id="UP000002488"/>
    </source>
</evidence>
<dbReference type="VEuPathDB" id="GiardiaDB:GL50581_3251"/>
<feature type="coiled-coil region" evidence="1">
    <location>
        <begin position="293"/>
        <end position="324"/>
    </location>
</feature>
<reference evidence="3 4" key="1">
    <citation type="journal article" date="2009" name="PLoS Pathog.">
        <title>Draft genome sequencing of giardia intestinalis assemblage B isolate GS: is human giardiasis caused by two different species?</title>
        <authorList>
            <person name="Franzen O."/>
            <person name="Jerlstrom-Hultqvist J."/>
            <person name="Castro E."/>
            <person name="Sherwood E."/>
            <person name="Ankarklev J."/>
            <person name="Reiner D.S."/>
            <person name="Palm D."/>
            <person name="Andersson J.O."/>
            <person name="Andersson B."/>
            <person name="Svard S.G."/>
        </authorList>
    </citation>
    <scope>NUCLEOTIDE SEQUENCE [LARGE SCALE GENOMIC DNA]</scope>
    <source>
        <strain evidence="4">ATCC 50581 / GS clone H7</strain>
    </source>
</reference>
<dbReference type="EMBL" id="ACGJ01002726">
    <property type="protein sequence ID" value="EES99508.1"/>
    <property type="molecule type" value="Genomic_DNA"/>
</dbReference>
<comment type="caution">
    <text evidence="3">The sequence shown here is derived from an EMBL/GenBank/DDBJ whole genome shotgun (WGS) entry which is preliminary data.</text>
</comment>
<evidence type="ECO:0000256" key="2">
    <source>
        <dbReference type="SAM" id="MobiDB-lite"/>
    </source>
</evidence>
<feature type="region of interest" description="Disordered" evidence="2">
    <location>
        <begin position="733"/>
        <end position="762"/>
    </location>
</feature>
<organism evidence="3 4">
    <name type="scientific">Giardia intestinalis (strain ATCC 50581 / GS clone H7)</name>
    <name type="common">Giardia lamblia</name>
    <dbReference type="NCBI Taxonomy" id="598745"/>
    <lineage>
        <taxon>Eukaryota</taxon>
        <taxon>Metamonada</taxon>
        <taxon>Diplomonadida</taxon>
        <taxon>Hexamitidae</taxon>
        <taxon>Giardiinae</taxon>
        <taxon>Giardia</taxon>
    </lineage>
</organism>
<feature type="compositionally biased region" description="Polar residues" evidence="2">
    <location>
        <begin position="388"/>
        <end position="408"/>
    </location>
</feature>
<protein>
    <submittedName>
        <fullName evidence="3">Uncharacterized protein</fullName>
    </submittedName>
</protein>
<feature type="region of interest" description="Disordered" evidence="2">
    <location>
        <begin position="331"/>
        <end position="442"/>
    </location>
</feature>
<evidence type="ECO:0000313" key="3">
    <source>
        <dbReference type="EMBL" id="EES99508.1"/>
    </source>
</evidence>
<dbReference type="OMA" id="LCISSHM"/>
<gene>
    <name evidence="3" type="ORF">GL50581_3251</name>
</gene>
<feature type="coiled-coil region" evidence="1">
    <location>
        <begin position="204"/>
        <end position="252"/>
    </location>
</feature>
<dbReference type="OrthoDB" id="10259179at2759"/>
<evidence type="ECO:0000256" key="1">
    <source>
        <dbReference type="SAM" id="Coils"/>
    </source>
</evidence>
<dbReference type="AlphaFoldDB" id="C6LWT9"/>
<sequence>MSGCPRLPRALSVGRCGGDFLAAAATENLTPGEENEVSNLSLPVRSLEISPWNDAEWSLIPPVVSNSILEMRSGLQIVYDMLMSSISSTRASATAHSQVAARLDAYHLDFGKRVSALEMKLDTTHLKQGDILEKLNTQQKDSIQHTASINARLDAHFERTKLLVDSALRKFTPPTDIELDAIALRLSSNPTLVTIIHNMQAQHLSASLQTLQELNTRFEDVEQQLSLCKRSSQELTEIVANNERQFKQYQARIGDRLRLLDELPTKLEQLESMYQLSTKSSNSEQQVHTEQTIQEMRATLTSFKEELNELRISLTDNINRIEKSSLRFCSPPSLTVPSALPPIPHSRASSERKASVTPRSNRLVELTLRSPNTNSSAEKTPVHERARSQGSAVQQRLSEVRASDTQLHSFHGNHYGGSDNEHEDTNDIAVHKSPKPVPETTYLDEPEFYQDCHRPIAKRVDPQRYQSTVVLAIDKNVRPHSSNVPSTSTLTARDLLPQISAQLPHDSRLLQALVAKLIPQLIPYFRTGGSALAQMDDASLTALQDKITSLSQQVEPLAASVPLIMNKIETFSQALDMIMTSEIKTLNNNVNRALAVTTDIPQKHADLISKVNKKMELVRESLQLCISSHMKSTMDAIDLRDKTYATKAAMSQLSRSIAGANTRLSLHEDIIFQLCRRLSNETNLHALDTFTDVARELGVDSVYVYDPLMAAPTNSSINSELSVGSVTFQEQLIDGSSKRPRGTKRSAVVSAPLPKTKQSTQVLPGQSHLASSFALSRNEDQLRISPSLKVSYYDVMLPDTVSAASTDKDD</sequence>
<keyword evidence="1" id="KW-0175">Coiled coil</keyword>
<accession>C6LWT9</accession>